<feature type="region of interest" description="Disordered" evidence="1">
    <location>
        <begin position="134"/>
        <end position="164"/>
    </location>
</feature>
<organism evidence="2">
    <name type="scientific">Tanacetum cinerariifolium</name>
    <name type="common">Dalmatian daisy</name>
    <name type="synonym">Chrysanthemum cinerariifolium</name>
    <dbReference type="NCBI Taxonomy" id="118510"/>
    <lineage>
        <taxon>Eukaryota</taxon>
        <taxon>Viridiplantae</taxon>
        <taxon>Streptophyta</taxon>
        <taxon>Embryophyta</taxon>
        <taxon>Tracheophyta</taxon>
        <taxon>Spermatophyta</taxon>
        <taxon>Magnoliopsida</taxon>
        <taxon>eudicotyledons</taxon>
        <taxon>Gunneridae</taxon>
        <taxon>Pentapetalae</taxon>
        <taxon>asterids</taxon>
        <taxon>campanulids</taxon>
        <taxon>Asterales</taxon>
        <taxon>Asteraceae</taxon>
        <taxon>Asteroideae</taxon>
        <taxon>Anthemideae</taxon>
        <taxon>Anthemidinae</taxon>
        <taxon>Tanacetum</taxon>
    </lineage>
</organism>
<feature type="compositionally biased region" description="Basic and acidic residues" evidence="1">
    <location>
        <begin position="136"/>
        <end position="164"/>
    </location>
</feature>
<sequence>MKAYPKHIDWSKVIATNEIIDGDEEEEAKVAKASKDMKLSIMKEKFLAMIKSEKAKVKDYTKLVVTDRMVDYVLEKYDKGKGKLVEDNGKGKEVEHHHLKVNKNVNEKGKVHDIQNRVGSVEVDFAKTIKAKQAKKVKESKKARETKKAREAELAKKAMEAELR</sequence>
<dbReference type="AlphaFoldDB" id="A0A6L2L3L1"/>
<comment type="caution">
    <text evidence="2">The sequence shown here is derived from an EMBL/GenBank/DDBJ whole genome shotgun (WGS) entry which is preliminary data.</text>
</comment>
<evidence type="ECO:0000256" key="1">
    <source>
        <dbReference type="SAM" id="MobiDB-lite"/>
    </source>
</evidence>
<evidence type="ECO:0000313" key="2">
    <source>
        <dbReference type="EMBL" id="GEU55670.1"/>
    </source>
</evidence>
<gene>
    <name evidence="2" type="ORF">Tci_027648</name>
</gene>
<dbReference type="EMBL" id="BKCJ010003534">
    <property type="protein sequence ID" value="GEU55670.1"/>
    <property type="molecule type" value="Genomic_DNA"/>
</dbReference>
<protein>
    <submittedName>
        <fullName evidence="2">Uncharacterized protein</fullName>
    </submittedName>
</protein>
<proteinExistence type="predicted"/>
<accession>A0A6L2L3L1</accession>
<reference evidence="2" key="1">
    <citation type="journal article" date="2019" name="Sci. Rep.">
        <title>Draft genome of Tanacetum cinerariifolium, the natural source of mosquito coil.</title>
        <authorList>
            <person name="Yamashiro T."/>
            <person name="Shiraishi A."/>
            <person name="Satake H."/>
            <person name="Nakayama K."/>
        </authorList>
    </citation>
    <scope>NUCLEOTIDE SEQUENCE</scope>
</reference>
<name>A0A6L2L3L1_TANCI</name>